<evidence type="ECO:0000256" key="1">
    <source>
        <dbReference type="SAM" id="SignalP"/>
    </source>
</evidence>
<dbReference type="OrthoDB" id="5585636at2"/>
<reference evidence="3 4" key="1">
    <citation type="submission" date="2016-11" db="EMBL/GenBank/DDBJ databases">
        <authorList>
            <person name="Jaros S."/>
            <person name="Januszkiewicz K."/>
            <person name="Wedrychowicz H."/>
        </authorList>
    </citation>
    <scope>NUCLEOTIDE SEQUENCE [LARGE SCALE GENOMIC DNA]</scope>
    <source>
        <strain evidence="3 4">DSM 4740</strain>
    </source>
</reference>
<reference evidence="2 5" key="2">
    <citation type="submission" date="2019-07" db="EMBL/GenBank/DDBJ databases">
        <title>Whole genome shotgun sequence of Halomonas cupida NBRC 102219.</title>
        <authorList>
            <person name="Hosoyama A."/>
            <person name="Uohara A."/>
            <person name="Ohji S."/>
            <person name="Ichikawa N."/>
        </authorList>
    </citation>
    <scope>NUCLEOTIDE SEQUENCE [LARGE SCALE GENOMIC DNA]</scope>
    <source>
        <strain evidence="2 5">NBRC 102219</strain>
    </source>
</reference>
<organism evidence="3 4">
    <name type="scientific">Halomonas cupida</name>
    <dbReference type="NCBI Taxonomy" id="44933"/>
    <lineage>
        <taxon>Bacteria</taxon>
        <taxon>Pseudomonadati</taxon>
        <taxon>Pseudomonadota</taxon>
        <taxon>Gammaproteobacteria</taxon>
        <taxon>Oceanospirillales</taxon>
        <taxon>Halomonadaceae</taxon>
        <taxon>Halomonas</taxon>
    </lineage>
</organism>
<evidence type="ECO:0000313" key="2">
    <source>
        <dbReference type="EMBL" id="GEN23357.1"/>
    </source>
</evidence>
<feature type="signal peptide" evidence="1">
    <location>
        <begin position="1"/>
        <end position="22"/>
    </location>
</feature>
<keyword evidence="5" id="KW-1185">Reference proteome</keyword>
<proteinExistence type="predicted"/>
<keyword evidence="1" id="KW-0732">Signal</keyword>
<dbReference type="STRING" id="44933.SAMN05660971_01888"/>
<dbReference type="Proteomes" id="UP000184123">
    <property type="component" value="Unassembled WGS sequence"/>
</dbReference>
<gene>
    <name evidence="2" type="ORF">HCU01_13060</name>
    <name evidence="3" type="ORF">SAMN05660971_01888</name>
</gene>
<feature type="chain" id="PRO_5013291574" evidence="1">
    <location>
        <begin position="23"/>
        <end position="262"/>
    </location>
</feature>
<dbReference type="EMBL" id="BJXU01000039">
    <property type="protein sequence ID" value="GEN23357.1"/>
    <property type="molecule type" value="Genomic_DNA"/>
</dbReference>
<dbReference type="Proteomes" id="UP000321726">
    <property type="component" value="Unassembled WGS sequence"/>
</dbReference>
<dbReference type="EMBL" id="FRCA01000004">
    <property type="protein sequence ID" value="SHL97779.1"/>
    <property type="molecule type" value="Genomic_DNA"/>
</dbReference>
<evidence type="ECO:0000313" key="5">
    <source>
        <dbReference type="Proteomes" id="UP000321726"/>
    </source>
</evidence>
<dbReference type="AlphaFoldDB" id="A0A1M7F279"/>
<sequence length="262" mass="27970">MWWALVLSLSATAVPFGGVAMAATTDFAPFEADAEARQLNDEELGQLRGRFVDQGRVMFFGVQMVSRWRTAAGDSMTVGTRMIGDLMQDQPSVRFEPVINSISVDELANRSSGGTGATVVDRGTRNASGVVQTIQAGGDFNVAANDLTLDVQDAADFRSPPRNSDQSVTAGRVQVSGANDSMMSISMQPRDLSVAIDLPGHGRIEQAIVPGRGLRQSIQLTSNLQRVQNLTRLQLYMGNQTADNRSAVPGMLSGIQAAAALR</sequence>
<protein>
    <submittedName>
        <fullName evidence="3">Uncharacterized protein</fullName>
    </submittedName>
</protein>
<accession>A0A1M7F279</accession>
<dbReference type="RefSeq" id="WP_073434929.1">
    <property type="nucleotide sequence ID" value="NZ_BJXU01000039.1"/>
</dbReference>
<evidence type="ECO:0000313" key="4">
    <source>
        <dbReference type="Proteomes" id="UP000184123"/>
    </source>
</evidence>
<name>A0A1M7F279_9GAMM</name>
<evidence type="ECO:0000313" key="3">
    <source>
        <dbReference type="EMBL" id="SHL97779.1"/>
    </source>
</evidence>